<dbReference type="PANTHER" id="PTHR10009:SF18">
    <property type="entry name" value="PROTEIN YELLOW-LIKE PROTEIN"/>
    <property type="match status" value="1"/>
</dbReference>
<dbReference type="Proteomes" id="UP000659698">
    <property type="component" value="Unassembled WGS sequence"/>
</dbReference>
<dbReference type="InterPro" id="IPR017996">
    <property type="entry name" value="MRJP/yellow-related"/>
</dbReference>
<comment type="subcellular location">
    <subcellularLocation>
        <location evidence="1">Secreted</location>
    </subcellularLocation>
</comment>
<dbReference type="SUPFAM" id="SSF63829">
    <property type="entry name" value="Calcium-dependent phosphotriesterase"/>
    <property type="match status" value="1"/>
</dbReference>
<dbReference type="Gene3D" id="2.120.10.30">
    <property type="entry name" value="TolB, C-terminal domain"/>
    <property type="match status" value="1"/>
</dbReference>
<protein>
    <submittedName>
        <fullName evidence="4">SMP-30/gluconolactonase/LRE family protein</fullName>
    </submittedName>
</protein>
<keyword evidence="5" id="KW-1185">Reference proteome</keyword>
<reference evidence="4 5" key="1">
    <citation type="journal article" date="2019" name="Int. J. Syst. Evol. Microbiol.">
        <title>Rufibacter sediminis sp. nov., isolated from freshwater lake sediment.</title>
        <authorList>
            <person name="Qu J.H."/>
            <person name="Zhang L.J."/>
            <person name="Fu Y.H."/>
            <person name="Li H.F."/>
        </authorList>
    </citation>
    <scope>NUCLEOTIDE SEQUENCE [LARGE SCALE GENOMIC DNA]</scope>
    <source>
        <strain evidence="4 5">H-1</strain>
    </source>
</reference>
<keyword evidence="2" id="KW-0964">Secreted</keyword>
<gene>
    <name evidence="4" type="ORF">H7U12_09725</name>
</gene>
<evidence type="ECO:0000313" key="5">
    <source>
        <dbReference type="Proteomes" id="UP000659698"/>
    </source>
</evidence>
<proteinExistence type="predicted"/>
<feature type="region of interest" description="Disordered" evidence="3">
    <location>
        <begin position="26"/>
        <end position="52"/>
    </location>
</feature>
<comment type="caution">
    <text evidence="4">The sequence shown here is derived from an EMBL/GenBank/DDBJ whole genome shotgun (WGS) entry which is preliminary data.</text>
</comment>
<organism evidence="4 5">
    <name type="scientific">Rufibacter sediminis</name>
    <dbReference type="NCBI Taxonomy" id="2762756"/>
    <lineage>
        <taxon>Bacteria</taxon>
        <taxon>Pseudomonadati</taxon>
        <taxon>Bacteroidota</taxon>
        <taxon>Cytophagia</taxon>
        <taxon>Cytophagales</taxon>
        <taxon>Hymenobacteraceae</taxon>
        <taxon>Rufibacter</taxon>
    </lineage>
</organism>
<feature type="compositionally biased region" description="Polar residues" evidence="3">
    <location>
        <begin position="26"/>
        <end position="46"/>
    </location>
</feature>
<evidence type="ECO:0000313" key="4">
    <source>
        <dbReference type="EMBL" id="MBC3539962.1"/>
    </source>
</evidence>
<dbReference type="InterPro" id="IPR011042">
    <property type="entry name" value="6-blade_b-propeller_TolB-like"/>
</dbReference>
<dbReference type="EMBL" id="JACOAF010000022">
    <property type="protein sequence ID" value="MBC3539962.1"/>
    <property type="molecule type" value="Genomic_DNA"/>
</dbReference>
<evidence type="ECO:0000256" key="1">
    <source>
        <dbReference type="ARBA" id="ARBA00004613"/>
    </source>
</evidence>
<dbReference type="PROSITE" id="PS51257">
    <property type="entry name" value="PROKAR_LIPOPROTEIN"/>
    <property type="match status" value="1"/>
</dbReference>
<dbReference type="RefSeq" id="WP_186636708.1">
    <property type="nucleotide sequence ID" value="NZ_JACOAF010000022.1"/>
</dbReference>
<accession>A0ABR6VSV1</accession>
<dbReference type="Pfam" id="PF03022">
    <property type="entry name" value="MRJP"/>
    <property type="match status" value="1"/>
</dbReference>
<evidence type="ECO:0000256" key="2">
    <source>
        <dbReference type="ARBA" id="ARBA00022525"/>
    </source>
</evidence>
<dbReference type="PANTHER" id="PTHR10009">
    <property type="entry name" value="PROTEIN YELLOW-RELATED"/>
    <property type="match status" value="1"/>
</dbReference>
<name>A0ABR6VSV1_9BACT</name>
<evidence type="ECO:0000256" key="3">
    <source>
        <dbReference type="SAM" id="MobiDB-lite"/>
    </source>
</evidence>
<sequence length="385" mass="42114">MKNILGLFCVSAFLFVGCSQEKTSSETITTQDQTNVRAASDSTSEDSFGASPAQDSVLTKAVSFTGAQVTGLTITDNGRMFANFPRWHDSIPFSVVEVLPDGSHKPYPDATWNTWSGQPQANHFTCVQSVVAHGNSLFVLDPASPMMKGVVGTAMLYEFDLGTNKLKNKWSFDKSVAPAASYLNDLRVDDTHGKIYITDSGMGALVVLDPKTGIAKRRLSAHPSVKSEDVWLTVEGKRWVKDGKKPQIHSDGIALSQDDQHLYYHALTGYTLYRVPTAALADDKVTDVALAAKIENLGKTPAPDGMLFDKAGNLYMADLEKQAVVYRTPQGQLKTLYQDPMLKWADTFTLGKDGTLYLTDSRLHEAVGDISKMEFPIYKVKAVGK</sequence>